<keyword evidence="2" id="KW-1133">Transmembrane helix</keyword>
<protein>
    <submittedName>
        <fullName evidence="3">Uncharacterized protein</fullName>
    </submittedName>
</protein>
<proteinExistence type="predicted"/>
<feature type="region of interest" description="Disordered" evidence="1">
    <location>
        <begin position="337"/>
        <end position="362"/>
    </location>
</feature>
<sequence>MKAEWIVYGPDEKTDAGWQVLKKSSGLTKKDENVFINLCGTVPLPNPQNKNNVVYFGYVNRGRCFLGYGEYTGTDRFGREGAWKYYGFIFSSPQKVQSPCRLTGQLLDKCKAKDSTDPLDIDTSSMPASASSVTSSLIEMFNDRGALTFTLPNDEFQKICAEVDGLIQSARSEMPTYVFPAGKRTEEFNIVGLTLSAAQKETPIIPVATTSFSKRWRRPAMIALVVLAISGVLFGMWGCMLSRTKQQKINEYESRFHRIEIITDKMQRKMNTLRYIKDNGGEELNSIFLSEAKRIKKDEEADILFTVKSQSYGFENKKAQTIMETILDLSENIDSLSNELSDTTPVQEDSNSSTDQDQKSSP</sequence>
<dbReference type="PATRIC" id="fig|1698280.3.peg.750"/>
<organism evidence="3 4">
    <name type="scientific">candidate division MSBL1 archaeon SCGC-AAA382A20</name>
    <dbReference type="NCBI Taxonomy" id="1698280"/>
    <lineage>
        <taxon>Archaea</taxon>
        <taxon>Methanobacteriati</taxon>
        <taxon>Methanobacteriota</taxon>
        <taxon>candidate division MSBL1</taxon>
    </lineage>
</organism>
<reference evidence="3 4" key="1">
    <citation type="journal article" date="2016" name="Sci. Rep.">
        <title>Metabolic traits of an uncultured archaeal lineage -MSBL1- from brine pools of the Red Sea.</title>
        <authorList>
            <person name="Mwirichia R."/>
            <person name="Alam I."/>
            <person name="Rashid M."/>
            <person name="Vinu M."/>
            <person name="Ba-Alawi W."/>
            <person name="Anthony Kamau A."/>
            <person name="Kamanda Ngugi D."/>
            <person name="Goker M."/>
            <person name="Klenk H.P."/>
            <person name="Bajic V."/>
            <person name="Stingl U."/>
        </authorList>
    </citation>
    <scope>NUCLEOTIDE SEQUENCE [LARGE SCALE GENOMIC DNA]</scope>
    <source>
        <strain evidence="3">SCGC-AAA382A20</strain>
    </source>
</reference>
<keyword evidence="2" id="KW-0472">Membrane</keyword>
<dbReference type="EMBL" id="LHYE01000040">
    <property type="protein sequence ID" value="KXB06571.1"/>
    <property type="molecule type" value="Genomic_DNA"/>
</dbReference>
<keyword evidence="4" id="KW-1185">Reference proteome</keyword>
<dbReference type="AlphaFoldDB" id="A0A133VJG9"/>
<comment type="caution">
    <text evidence="3">The sequence shown here is derived from an EMBL/GenBank/DDBJ whole genome shotgun (WGS) entry which is preliminary data.</text>
</comment>
<evidence type="ECO:0000313" key="4">
    <source>
        <dbReference type="Proteomes" id="UP000070263"/>
    </source>
</evidence>
<accession>A0A133VJG9</accession>
<feature type="transmembrane region" description="Helical" evidence="2">
    <location>
        <begin position="220"/>
        <end position="238"/>
    </location>
</feature>
<evidence type="ECO:0000256" key="1">
    <source>
        <dbReference type="SAM" id="MobiDB-lite"/>
    </source>
</evidence>
<evidence type="ECO:0000256" key="2">
    <source>
        <dbReference type="SAM" id="Phobius"/>
    </source>
</evidence>
<gene>
    <name evidence="3" type="ORF">AKJ51_03470</name>
</gene>
<evidence type="ECO:0000313" key="3">
    <source>
        <dbReference type="EMBL" id="KXB06571.1"/>
    </source>
</evidence>
<name>A0A133VJG9_9EURY</name>
<keyword evidence="2" id="KW-0812">Transmembrane</keyword>
<dbReference type="Proteomes" id="UP000070263">
    <property type="component" value="Unassembled WGS sequence"/>
</dbReference>